<dbReference type="EMBL" id="KV418076">
    <property type="protein sequence ID" value="KZP03417.1"/>
    <property type="molecule type" value="Genomic_DNA"/>
</dbReference>
<feature type="region of interest" description="Disordered" evidence="1">
    <location>
        <begin position="172"/>
        <end position="193"/>
    </location>
</feature>
<name>A0A167TYQ7_9AGAM</name>
<dbReference type="Proteomes" id="UP000076532">
    <property type="component" value="Unassembled WGS sequence"/>
</dbReference>
<accession>A0A167TYQ7</accession>
<proteinExistence type="predicted"/>
<feature type="region of interest" description="Disordered" evidence="1">
    <location>
        <begin position="69"/>
        <end position="99"/>
    </location>
</feature>
<dbReference type="OrthoDB" id="3269637at2759"/>
<organism evidence="2 3">
    <name type="scientific">Athelia psychrophila</name>
    <dbReference type="NCBI Taxonomy" id="1759441"/>
    <lineage>
        <taxon>Eukaryota</taxon>
        <taxon>Fungi</taxon>
        <taxon>Dikarya</taxon>
        <taxon>Basidiomycota</taxon>
        <taxon>Agaricomycotina</taxon>
        <taxon>Agaricomycetes</taxon>
        <taxon>Agaricomycetidae</taxon>
        <taxon>Atheliales</taxon>
        <taxon>Atheliaceae</taxon>
        <taxon>Athelia</taxon>
    </lineage>
</organism>
<keyword evidence="3" id="KW-1185">Reference proteome</keyword>
<reference evidence="2 3" key="1">
    <citation type="journal article" date="2016" name="Mol. Biol. Evol.">
        <title>Comparative Genomics of Early-Diverging Mushroom-Forming Fungi Provides Insights into the Origins of Lignocellulose Decay Capabilities.</title>
        <authorList>
            <person name="Nagy L.G."/>
            <person name="Riley R."/>
            <person name="Tritt A."/>
            <person name="Adam C."/>
            <person name="Daum C."/>
            <person name="Floudas D."/>
            <person name="Sun H."/>
            <person name="Yadav J.S."/>
            <person name="Pangilinan J."/>
            <person name="Larsson K.H."/>
            <person name="Matsuura K."/>
            <person name="Barry K."/>
            <person name="Labutti K."/>
            <person name="Kuo R."/>
            <person name="Ohm R.A."/>
            <person name="Bhattacharya S.S."/>
            <person name="Shirouzu T."/>
            <person name="Yoshinaga Y."/>
            <person name="Martin F.M."/>
            <person name="Grigoriev I.V."/>
            <person name="Hibbett D.S."/>
        </authorList>
    </citation>
    <scope>NUCLEOTIDE SEQUENCE [LARGE SCALE GENOMIC DNA]</scope>
    <source>
        <strain evidence="2 3">CBS 109695</strain>
    </source>
</reference>
<evidence type="ECO:0000256" key="1">
    <source>
        <dbReference type="SAM" id="MobiDB-lite"/>
    </source>
</evidence>
<gene>
    <name evidence="2" type="ORF">FIBSPDRAFT_969021</name>
</gene>
<feature type="compositionally biased region" description="Low complexity" evidence="1">
    <location>
        <begin position="81"/>
        <end position="90"/>
    </location>
</feature>
<evidence type="ECO:0000313" key="3">
    <source>
        <dbReference type="Proteomes" id="UP000076532"/>
    </source>
</evidence>
<dbReference type="AlphaFoldDB" id="A0A167TYQ7"/>
<sequence>MPPSHITLQQLVLPTRYAQLPDLDAHFAGMGVSLPPSILLDYMYGAAAYRCWGAGQGIEGMMQNRFSAHYENIPMPPPSPTSSTSSNPGSIYDSSNGDKFKPLPRRRYYKLDMPAGMLQAMDSILLLSMWVKGTTPEAMAAERQRQEEEEELRVQKAGQVKVLDWLQSDVNEDPTLASPYYSMDEASSPQDLE</sequence>
<protein>
    <submittedName>
        <fullName evidence="2">Uncharacterized protein</fullName>
    </submittedName>
</protein>
<evidence type="ECO:0000313" key="2">
    <source>
        <dbReference type="EMBL" id="KZP03417.1"/>
    </source>
</evidence>